<proteinExistence type="predicted"/>
<organism evidence="1">
    <name type="scientific">Vibrio cyclitrophicus</name>
    <dbReference type="NCBI Taxonomy" id="47951"/>
    <lineage>
        <taxon>Bacteria</taxon>
        <taxon>Pseudomonadati</taxon>
        <taxon>Pseudomonadota</taxon>
        <taxon>Gammaproteobacteria</taxon>
        <taxon>Vibrionales</taxon>
        <taxon>Vibrionaceae</taxon>
        <taxon>Vibrio</taxon>
    </lineage>
</organism>
<dbReference type="AlphaFoldDB" id="A0A0H3ZLP9"/>
<name>A0A0H3ZLP9_9VIBR</name>
<accession>A0A0H3ZLP9</accession>
<evidence type="ECO:0000313" key="1">
    <source>
        <dbReference type="EMBL" id="AKN37088.1"/>
    </source>
</evidence>
<protein>
    <submittedName>
        <fullName evidence="1">Uncharacterized protein</fullName>
    </submittedName>
</protein>
<dbReference type="EMBL" id="KP795522">
    <property type="protein sequence ID" value="AKN37088.1"/>
    <property type="molecule type" value="Genomic_DNA"/>
</dbReference>
<sequence length="41" mass="4757">MNLLFFALSIALKVSQTYKVLWKRITLSKCLKSPLRVFEAV</sequence>
<reference evidence="1" key="1">
    <citation type="journal article" date="2015" name="MBio">
        <title>Eco-Evolutionary Dynamics of Episomes among Ecologically Cohesive Bacterial Populations.</title>
        <authorList>
            <person name="Xue H."/>
            <person name="Cordero O.X."/>
            <person name="Camas F.M."/>
            <person name="Trimble W."/>
            <person name="Meyer F."/>
            <person name="Guglielmini J."/>
            <person name="Rocha E.P."/>
            <person name="Polz M.F."/>
        </authorList>
    </citation>
    <scope>NUCLEOTIDE SEQUENCE</scope>
    <source>
        <strain evidence="1">FF_61</strain>
    </source>
</reference>